<name>A0A4Q1R8S7_9ACTN</name>
<dbReference type="AlphaFoldDB" id="A0A4Q1R8S7"/>
<gene>
    <name evidence="3" type="ORF">EST54_04555</name>
</gene>
<dbReference type="PANTHER" id="PTHR46797">
    <property type="entry name" value="HTH-TYPE TRANSCRIPTIONAL REGULATOR"/>
    <property type="match status" value="1"/>
</dbReference>
<sequence>MAGERDVDLWVSRRLRELRTARNLTLAALAKQTGISAPHLSRLEKGERQPSIGGLLQIARVYGVSLSELVEEDHEEGFHLLRAADVVRHDTGNGVFAVLSGPRSAISMIRIELPVGKATQPAQHDGEEWLHALAGTVELRIGDKDVRLSEGDSVHFDSSRPHRLSAVGERPVTVLMASTATTMPLHHPVPAASRGR</sequence>
<dbReference type="EMBL" id="SDIF01000008">
    <property type="protein sequence ID" value="RXS69804.1"/>
    <property type="molecule type" value="Genomic_DNA"/>
</dbReference>
<dbReference type="GO" id="GO:0003677">
    <property type="term" value="F:DNA binding"/>
    <property type="evidence" value="ECO:0007669"/>
    <property type="project" value="UniProtKB-KW"/>
</dbReference>
<accession>A0A4Q1R8S7</accession>
<dbReference type="CDD" id="cd02209">
    <property type="entry name" value="cupin_XRE_C"/>
    <property type="match status" value="1"/>
</dbReference>
<dbReference type="RefSeq" id="WP_129245279.1">
    <property type="nucleotide sequence ID" value="NZ_JABZEL010000001.1"/>
</dbReference>
<proteinExistence type="predicted"/>
<dbReference type="InterPro" id="IPR001387">
    <property type="entry name" value="Cro/C1-type_HTH"/>
</dbReference>
<evidence type="ECO:0000259" key="2">
    <source>
        <dbReference type="PROSITE" id="PS50943"/>
    </source>
</evidence>
<feature type="domain" description="HTH cro/C1-type" evidence="2">
    <location>
        <begin position="15"/>
        <end position="69"/>
    </location>
</feature>
<dbReference type="InterPro" id="IPR010982">
    <property type="entry name" value="Lambda_DNA-bd_dom_sf"/>
</dbReference>
<dbReference type="Gene3D" id="1.10.260.40">
    <property type="entry name" value="lambda repressor-like DNA-binding domains"/>
    <property type="match status" value="1"/>
</dbReference>
<dbReference type="SUPFAM" id="SSF51182">
    <property type="entry name" value="RmlC-like cupins"/>
    <property type="match status" value="1"/>
</dbReference>
<dbReference type="PANTHER" id="PTHR46797:SF1">
    <property type="entry name" value="METHYLPHOSPHONATE SYNTHASE"/>
    <property type="match status" value="1"/>
</dbReference>
<evidence type="ECO:0000256" key="1">
    <source>
        <dbReference type="ARBA" id="ARBA00023125"/>
    </source>
</evidence>
<evidence type="ECO:0000313" key="4">
    <source>
        <dbReference type="Proteomes" id="UP000289482"/>
    </source>
</evidence>
<evidence type="ECO:0000313" key="3">
    <source>
        <dbReference type="EMBL" id="RXS69804.1"/>
    </source>
</evidence>
<dbReference type="GO" id="GO:0003700">
    <property type="term" value="F:DNA-binding transcription factor activity"/>
    <property type="evidence" value="ECO:0007669"/>
    <property type="project" value="TreeGrafter"/>
</dbReference>
<keyword evidence="4" id="KW-1185">Reference proteome</keyword>
<dbReference type="PROSITE" id="PS50943">
    <property type="entry name" value="HTH_CROC1"/>
    <property type="match status" value="1"/>
</dbReference>
<reference evidence="3 4" key="1">
    <citation type="submission" date="2019-01" db="EMBL/GenBank/DDBJ databases">
        <title>Draft genome sequences of the type strain Streptomyces sioyaensis DSM 40032 and its novel strain, TM32, a thermotolerant antibiotics-producing actinobacterium.</title>
        <authorList>
            <person name="Nakaew N."/>
            <person name="Lumyong S."/>
            <person name="Sloan W.T."/>
            <person name="Sungthong R."/>
        </authorList>
    </citation>
    <scope>NUCLEOTIDE SEQUENCE [LARGE SCALE GENOMIC DNA]</scope>
    <source>
        <strain evidence="3 4">DSM 40032</strain>
    </source>
</reference>
<dbReference type="Gene3D" id="2.60.120.10">
    <property type="entry name" value="Jelly Rolls"/>
    <property type="match status" value="1"/>
</dbReference>
<organism evidence="3 4">
    <name type="scientific">Streptomyces sioyaensis</name>
    <dbReference type="NCBI Taxonomy" id="67364"/>
    <lineage>
        <taxon>Bacteria</taxon>
        <taxon>Bacillati</taxon>
        <taxon>Actinomycetota</taxon>
        <taxon>Actinomycetes</taxon>
        <taxon>Kitasatosporales</taxon>
        <taxon>Streptomycetaceae</taxon>
        <taxon>Streptomyces</taxon>
    </lineage>
</organism>
<dbReference type="Pfam" id="PF01381">
    <property type="entry name" value="HTH_3"/>
    <property type="match status" value="1"/>
</dbReference>
<protein>
    <submittedName>
        <fullName evidence="3">XRE family transcriptional regulator</fullName>
    </submittedName>
</protein>
<dbReference type="Pfam" id="PF07883">
    <property type="entry name" value="Cupin_2"/>
    <property type="match status" value="1"/>
</dbReference>
<dbReference type="InterPro" id="IPR050807">
    <property type="entry name" value="TransReg_Diox_bact_type"/>
</dbReference>
<comment type="caution">
    <text evidence="3">The sequence shown here is derived from an EMBL/GenBank/DDBJ whole genome shotgun (WGS) entry which is preliminary data.</text>
</comment>
<dbReference type="CDD" id="cd00093">
    <property type="entry name" value="HTH_XRE"/>
    <property type="match status" value="1"/>
</dbReference>
<dbReference type="GO" id="GO:0005829">
    <property type="term" value="C:cytosol"/>
    <property type="evidence" value="ECO:0007669"/>
    <property type="project" value="TreeGrafter"/>
</dbReference>
<dbReference type="InterPro" id="IPR011051">
    <property type="entry name" value="RmlC_Cupin_sf"/>
</dbReference>
<dbReference type="InterPro" id="IPR014710">
    <property type="entry name" value="RmlC-like_jellyroll"/>
</dbReference>
<dbReference type="GeneID" id="95777276"/>
<dbReference type="InterPro" id="IPR013096">
    <property type="entry name" value="Cupin_2"/>
</dbReference>
<dbReference type="Proteomes" id="UP000289482">
    <property type="component" value="Unassembled WGS sequence"/>
</dbReference>
<dbReference type="SMART" id="SM00530">
    <property type="entry name" value="HTH_XRE"/>
    <property type="match status" value="1"/>
</dbReference>
<keyword evidence="1" id="KW-0238">DNA-binding</keyword>